<reference evidence="2" key="1">
    <citation type="submission" date="2017-09" db="EMBL/GenBank/DDBJ databases">
        <title>Depth-based differentiation of microbial function through sediment-hosted aquifers and enrichment of novel symbionts in the deep terrestrial subsurface.</title>
        <authorList>
            <person name="Probst A.J."/>
            <person name="Ladd B."/>
            <person name="Jarett J.K."/>
            <person name="Geller-Mcgrath D.E."/>
            <person name="Sieber C.M.K."/>
            <person name="Emerson J.B."/>
            <person name="Anantharaman K."/>
            <person name="Thomas B.C."/>
            <person name="Malmstrom R."/>
            <person name="Stieglmeier M."/>
            <person name="Klingl A."/>
            <person name="Woyke T."/>
            <person name="Ryan C.M."/>
            <person name="Banfield J.F."/>
        </authorList>
    </citation>
    <scope>NUCLEOTIDE SEQUENCE [LARGE SCALE GENOMIC DNA]</scope>
</reference>
<dbReference type="InterPro" id="IPR003669">
    <property type="entry name" value="Thymidylate_synthase_ThyX"/>
</dbReference>
<dbReference type="PROSITE" id="PS51331">
    <property type="entry name" value="THYX"/>
    <property type="match status" value="1"/>
</dbReference>
<dbReference type="Gene3D" id="3.30.1360.170">
    <property type="match status" value="1"/>
</dbReference>
<sequence length="441" mass="50807">MLYFDTIKTMNNRKIILVDDVPPEANAMLQALYSRSPRSVTEHLEQVREKGAEKFMANYYVGYGHKSIGDCGTTSIFVENVSMLVAKAVQDWPLYSGQEASTRYLDMAAQEVLNPLESDNGKKIQDAWMEFYRRAIDELVPALKVRFPIEENQKEALYEKAIKARAFDIARGFLPAGVTTYAAWHTNLRQAHDHLKEMHHHPLAEVREVAGMIRDELKTKYSSSFLHKEYPTEEEYVEKSMQEFAYFDDASITNFSYTPRLDLSGLAKHKTLLTERPTKAELHNRFREYGDIIFSFPLDFGSYRDLQRQRSAIQEMPLLTTRHGFHPWYMEQLTPELRKDAEVLIAEQKKKIEALETSDEIKQYYIAMGHMVTVRMSCSLPSAVYIAELRSSDTVHPTLRIEAQRMGDAIIASVPDIAMHHDKSPGTWNIKRGAQDIVRKE</sequence>
<protein>
    <recommendedName>
        <fullName evidence="3">Thymidylate synthase</fullName>
    </recommendedName>
</protein>
<accession>A0A2M8LD74</accession>
<dbReference type="GO" id="GO:0006231">
    <property type="term" value="P:dTMP biosynthetic process"/>
    <property type="evidence" value="ECO:0007669"/>
    <property type="project" value="InterPro"/>
</dbReference>
<evidence type="ECO:0000313" key="2">
    <source>
        <dbReference type="Proteomes" id="UP000228700"/>
    </source>
</evidence>
<evidence type="ECO:0000313" key="1">
    <source>
        <dbReference type="EMBL" id="PJE74583.1"/>
    </source>
</evidence>
<dbReference type="PANTHER" id="PTHR34934:SF1">
    <property type="entry name" value="FLAVIN-DEPENDENT THYMIDYLATE SYNTHASE"/>
    <property type="match status" value="1"/>
</dbReference>
<dbReference type="GO" id="GO:0070402">
    <property type="term" value="F:NADPH binding"/>
    <property type="evidence" value="ECO:0007669"/>
    <property type="project" value="TreeGrafter"/>
</dbReference>
<comment type="caution">
    <text evidence="1">The sequence shown here is derived from an EMBL/GenBank/DDBJ whole genome shotgun (WGS) entry which is preliminary data.</text>
</comment>
<name>A0A2M8LD74_9BACT</name>
<dbReference type="GO" id="GO:0050660">
    <property type="term" value="F:flavin adenine dinucleotide binding"/>
    <property type="evidence" value="ECO:0007669"/>
    <property type="project" value="InterPro"/>
</dbReference>
<dbReference type="EMBL" id="PFEQ01000001">
    <property type="protein sequence ID" value="PJE74583.1"/>
    <property type="molecule type" value="Genomic_DNA"/>
</dbReference>
<dbReference type="GO" id="GO:0004799">
    <property type="term" value="F:thymidylate synthase activity"/>
    <property type="evidence" value="ECO:0007669"/>
    <property type="project" value="TreeGrafter"/>
</dbReference>
<dbReference type="AlphaFoldDB" id="A0A2M8LD74"/>
<organism evidence="1 2">
    <name type="scientific">Candidatus Taylorbacteria bacterium CG10_big_fil_rev_8_21_14_0_10_41_48</name>
    <dbReference type="NCBI Taxonomy" id="1975024"/>
    <lineage>
        <taxon>Bacteria</taxon>
        <taxon>Candidatus Tayloriibacteriota</taxon>
    </lineage>
</organism>
<proteinExistence type="predicted"/>
<gene>
    <name evidence="1" type="ORF">COV01_00950</name>
</gene>
<dbReference type="GO" id="GO:0050797">
    <property type="term" value="F:thymidylate synthase (FAD) activity"/>
    <property type="evidence" value="ECO:0007669"/>
    <property type="project" value="InterPro"/>
</dbReference>
<dbReference type="PANTHER" id="PTHR34934">
    <property type="entry name" value="FLAVIN-DEPENDENT THYMIDYLATE SYNTHASE"/>
    <property type="match status" value="1"/>
</dbReference>
<dbReference type="SUPFAM" id="SSF69796">
    <property type="entry name" value="Thymidylate synthase-complementing protein Thy1"/>
    <property type="match status" value="2"/>
</dbReference>
<evidence type="ECO:0008006" key="3">
    <source>
        <dbReference type="Google" id="ProtNLM"/>
    </source>
</evidence>
<dbReference type="Proteomes" id="UP000228700">
    <property type="component" value="Unassembled WGS sequence"/>
</dbReference>
<dbReference type="InterPro" id="IPR036098">
    <property type="entry name" value="Thymidylate_synthase_ThyX_sf"/>
</dbReference>
<dbReference type="Pfam" id="PF02511">
    <property type="entry name" value="Thy1"/>
    <property type="match status" value="1"/>
</dbReference>